<keyword evidence="4 6" id="KW-1133">Transmembrane helix</keyword>
<evidence type="ECO:0000256" key="6">
    <source>
        <dbReference type="SAM" id="Phobius"/>
    </source>
</evidence>
<dbReference type="EMBL" id="CP044331">
    <property type="protein sequence ID" value="QGM98245.1"/>
    <property type="molecule type" value="Genomic_DNA"/>
</dbReference>
<feature type="transmembrane region" description="Helical" evidence="6">
    <location>
        <begin position="276"/>
        <end position="294"/>
    </location>
</feature>
<dbReference type="AlphaFoldDB" id="A0A6B8M7A1"/>
<evidence type="ECO:0000313" key="9">
    <source>
        <dbReference type="Proteomes" id="UP000422569"/>
    </source>
</evidence>
<evidence type="ECO:0000256" key="2">
    <source>
        <dbReference type="ARBA" id="ARBA00022475"/>
    </source>
</evidence>
<comment type="subcellular location">
    <subcellularLocation>
        <location evidence="1">Cell membrane</location>
        <topology evidence="1">Multi-pass membrane protein</topology>
    </subcellularLocation>
</comment>
<dbReference type="Pfam" id="PF05425">
    <property type="entry name" value="CopD"/>
    <property type="match status" value="1"/>
</dbReference>
<dbReference type="KEGG" id="mpar:F7D14_12680"/>
<keyword evidence="2" id="KW-1003">Cell membrane</keyword>
<dbReference type="RefSeq" id="WP_016918003.1">
    <property type="nucleotide sequence ID" value="NZ_CP044331.1"/>
</dbReference>
<evidence type="ECO:0000256" key="5">
    <source>
        <dbReference type="ARBA" id="ARBA00023136"/>
    </source>
</evidence>
<keyword evidence="9" id="KW-1185">Reference proteome</keyword>
<feature type="transmembrane region" description="Helical" evidence="6">
    <location>
        <begin position="456"/>
        <end position="475"/>
    </location>
</feature>
<feature type="transmembrane region" description="Helical" evidence="6">
    <location>
        <begin position="233"/>
        <end position="255"/>
    </location>
</feature>
<feature type="transmembrane region" description="Helical" evidence="6">
    <location>
        <begin position="520"/>
        <end position="539"/>
    </location>
</feature>
<feature type="transmembrane region" description="Helical" evidence="6">
    <location>
        <begin position="362"/>
        <end position="379"/>
    </location>
</feature>
<feature type="transmembrane region" description="Helical" evidence="6">
    <location>
        <begin position="12"/>
        <end position="37"/>
    </location>
</feature>
<dbReference type="Proteomes" id="UP000422569">
    <property type="component" value="Chromosome"/>
</dbReference>
<protein>
    <recommendedName>
        <fullName evidence="7">Copper resistance protein D domain-containing protein</fullName>
    </recommendedName>
</protein>
<keyword evidence="5 6" id="KW-0472">Membrane</keyword>
<evidence type="ECO:0000256" key="1">
    <source>
        <dbReference type="ARBA" id="ARBA00004651"/>
    </source>
</evidence>
<dbReference type="GO" id="GO:0006825">
    <property type="term" value="P:copper ion transport"/>
    <property type="evidence" value="ECO:0007669"/>
    <property type="project" value="InterPro"/>
</dbReference>
<keyword evidence="3 6" id="KW-0812">Transmembrane</keyword>
<evidence type="ECO:0000256" key="3">
    <source>
        <dbReference type="ARBA" id="ARBA00022692"/>
    </source>
</evidence>
<dbReference type="InterPro" id="IPR008457">
    <property type="entry name" value="Cu-R_CopD_dom"/>
</dbReference>
<dbReference type="InterPro" id="IPR032694">
    <property type="entry name" value="CopC/D"/>
</dbReference>
<feature type="transmembrane region" description="Helical" evidence="6">
    <location>
        <begin position="161"/>
        <end position="181"/>
    </location>
</feature>
<feature type="transmembrane region" description="Helical" evidence="6">
    <location>
        <begin position="202"/>
        <end position="221"/>
    </location>
</feature>
<feature type="transmembrane region" description="Helical" evidence="6">
    <location>
        <begin position="428"/>
        <end position="444"/>
    </location>
</feature>
<gene>
    <name evidence="8" type="ORF">F7D14_12680</name>
</gene>
<evidence type="ECO:0000256" key="4">
    <source>
        <dbReference type="ARBA" id="ARBA00022989"/>
    </source>
</evidence>
<organism evidence="8 9">
    <name type="scientific">Methylocystis parvus</name>
    <dbReference type="NCBI Taxonomy" id="134"/>
    <lineage>
        <taxon>Bacteria</taxon>
        <taxon>Pseudomonadati</taxon>
        <taxon>Pseudomonadota</taxon>
        <taxon>Alphaproteobacteria</taxon>
        <taxon>Hyphomicrobiales</taxon>
        <taxon>Methylocystaceae</taxon>
        <taxon>Methylocystis</taxon>
    </lineage>
</organism>
<sequence>MQLFVDIYGFLAVVLRGVILAAQSVTVGGLVFLLMLVWPLAPRLAGAAGALERRALRLIFLAAGGLLAAEALAAASLTVMLVGTLEIPVHEAAGARAVAVDLMAAMLAAVIALVARRAHRGDGAIRSAAPVLSALLLGVQAGSTHAASQFDGAVALAAGEFLHMLGAAIWIGGIPFFLMALTDVAEPQARALVARRFSHMSVGAVAALLLGGALMAVFYVGTPPAMYGTSYGLMLSAKIILLLGLLLLGGLNFVAVRKLQDEPAGPLLRTRRFAETEIGIGLTIIFCAASLASLPPARDLPNDRASFAEIVDRLEPRFPIRLESPDFETLSAALPPEALKDLPPGAYPPRSPADIAWSEYNHHWAGIFVFVMGVMALLERASSGLAPFMKHWPLVFLGLGGFLFLRADETVWPLGRLGLIESLRDPEIAQHRLLTLLIVAFGLFEWQVRLGRIKAWWAAYVFPISVATAAAFLLTHSHALANLKEETLIEITHTPLALAGVAAGWSRWLELRLEGDARKIAGFVWPVAFMIVGLSLIFYREA</sequence>
<proteinExistence type="predicted"/>
<dbReference type="PANTHER" id="PTHR34820:SF4">
    <property type="entry name" value="INNER MEMBRANE PROTEIN YEBZ"/>
    <property type="match status" value="1"/>
</dbReference>
<feature type="transmembrane region" description="Helical" evidence="6">
    <location>
        <begin position="391"/>
        <end position="408"/>
    </location>
</feature>
<reference evidence="8 9" key="1">
    <citation type="submission" date="2019-09" db="EMBL/GenBank/DDBJ databases">
        <title>Isolation and complete genome sequencing of Methylocystis species.</title>
        <authorList>
            <person name="Rumah B.L."/>
            <person name="Stead C.E."/>
            <person name="Stevens B.C."/>
            <person name="Minton N.P."/>
            <person name="Grosse-Honebrink A."/>
            <person name="Zhang Y."/>
        </authorList>
    </citation>
    <scope>NUCLEOTIDE SEQUENCE [LARGE SCALE GENOMIC DNA]</scope>
    <source>
        <strain evidence="8 9">BRCS2</strain>
    </source>
</reference>
<feature type="transmembrane region" description="Helical" evidence="6">
    <location>
        <begin position="94"/>
        <end position="115"/>
    </location>
</feature>
<evidence type="ECO:0000259" key="7">
    <source>
        <dbReference type="Pfam" id="PF05425"/>
    </source>
</evidence>
<dbReference type="GO" id="GO:0005886">
    <property type="term" value="C:plasma membrane"/>
    <property type="evidence" value="ECO:0007669"/>
    <property type="project" value="UniProtKB-SubCell"/>
</dbReference>
<feature type="domain" description="Copper resistance protein D" evidence="7">
    <location>
        <begin position="193"/>
        <end position="291"/>
    </location>
</feature>
<feature type="transmembrane region" description="Helical" evidence="6">
    <location>
        <begin position="58"/>
        <end position="82"/>
    </location>
</feature>
<dbReference type="PANTHER" id="PTHR34820">
    <property type="entry name" value="INNER MEMBRANE PROTEIN YEBZ"/>
    <property type="match status" value="1"/>
</dbReference>
<evidence type="ECO:0000313" key="8">
    <source>
        <dbReference type="EMBL" id="QGM98245.1"/>
    </source>
</evidence>
<name>A0A6B8M7A1_9HYPH</name>
<accession>A0A6B8M7A1</accession>
<feature type="transmembrane region" description="Helical" evidence="6">
    <location>
        <begin position="124"/>
        <end position="141"/>
    </location>
</feature>